<feature type="transmembrane region" description="Helical" evidence="7">
    <location>
        <begin position="80"/>
        <end position="103"/>
    </location>
</feature>
<feature type="transmembrane region" description="Helical" evidence="7">
    <location>
        <begin position="280"/>
        <end position="301"/>
    </location>
</feature>
<dbReference type="EMBL" id="JACCBU010000001">
    <property type="protein sequence ID" value="NYE73312.1"/>
    <property type="molecule type" value="Genomic_DNA"/>
</dbReference>
<feature type="transmembrane region" description="Helical" evidence="7">
    <location>
        <begin position="181"/>
        <end position="206"/>
    </location>
</feature>
<feature type="transmembrane region" description="Helical" evidence="7">
    <location>
        <begin position="145"/>
        <end position="169"/>
    </location>
</feature>
<sequence length="535" mass="55122">MNPTTAPVRSTITPTQRVIGALLIIPALILWLVQLVVPSIRTLIMSLQQVNPLRARADQFVGLEFYERLLPEIVATLPRALIFTGPAILIAIVVGLAVGPLVARGTRPVRLITRGMLGLLLVCYAPVGVALTFDTRAFADPGTAGLALAGIVTVSVLATAGAAAALVSIAAWRSASGPATWLATAALTLAVGLGLAMQLFAVPYVLTAGGPNHSTETPLILGFVLGFMQMQFGGGAAVAVVTGLFTGLFGLLAVLIILVARLRVEIDPPGTPDRGSGLGWVGLGVAGVFLVITIVLIVPWLAGSARPVSPDLPAGAVINTWLPPLLGALIQLVVALAAGFGLGALRPLGRASEWALLIFAPWLLVGPGLLALQHFDFLRTLGLLNTFPGLLPQAMINIPAVVGFTLLFAGARRLRDSGAPAGAALAPVLGGTLTTFVLLWVIQAQDLIIGYVSGTRPDSMTGPVLLAMARNQRQFSGAGDLPQALSTPLPLIVVLGLASIAIQALCLDRLRLATGRPAPSAPTTAPATTPPVAPR</sequence>
<dbReference type="PANTHER" id="PTHR43227">
    <property type="entry name" value="BLL4140 PROTEIN"/>
    <property type="match status" value="1"/>
</dbReference>
<evidence type="ECO:0000256" key="1">
    <source>
        <dbReference type="ARBA" id="ARBA00004651"/>
    </source>
</evidence>
<gene>
    <name evidence="8" type="ORF">BKA15_004641</name>
</gene>
<evidence type="ECO:0000313" key="8">
    <source>
        <dbReference type="EMBL" id="NYE73312.1"/>
    </source>
</evidence>
<evidence type="ECO:0000313" key="9">
    <source>
        <dbReference type="Proteomes" id="UP000569914"/>
    </source>
</evidence>
<dbReference type="InterPro" id="IPR050809">
    <property type="entry name" value="UgpAE/MalFG_permease"/>
</dbReference>
<feature type="transmembrane region" description="Helical" evidence="7">
    <location>
        <begin position="236"/>
        <end position="259"/>
    </location>
</feature>
<evidence type="ECO:0000256" key="3">
    <source>
        <dbReference type="ARBA" id="ARBA00022475"/>
    </source>
</evidence>
<dbReference type="GO" id="GO:0005886">
    <property type="term" value="C:plasma membrane"/>
    <property type="evidence" value="ECO:0007669"/>
    <property type="project" value="UniProtKB-SubCell"/>
</dbReference>
<comment type="caution">
    <text evidence="8">The sequence shown here is derived from an EMBL/GenBank/DDBJ whole genome shotgun (WGS) entry which is preliminary data.</text>
</comment>
<dbReference type="InterPro" id="IPR035906">
    <property type="entry name" value="MetI-like_sf"/>
</dbReference>
<keyword evidence="5 7" id="KW-1133">Transmembrane helix</keyword>
<reference evidence="8 9" key="1">
    <citation type="submission" date="2020-07" db="EMBL/GenBank/DDBJ databases">
        <title>Sequencing the genomes of 1000 actinobacteria strains.</title>
        <authorList>
            <person name="Klenk H.-P."/>
        </authorList>
    </citation>
    <scope>NUCLEOTIDE SEQUENCE [LARGE SCALE GENOMIC DNA]</scope>
    <source>
        <strain evidence="8 9">DSM 22083</strain>
    </source>
</reference>
<protein>
    <submittedName>
        <fullName evidence="8">ABC-type sugar transport system permease subunit</fullName>
    </submittedName>
</protein>
<keyword evidence="3" id="KW-1003">Cell membrane</keyword>
<keyword evidence="4 7" id="KW-0812">Transmembrane</keyword>
<dbReference type="PANTHER" id="PTHR43227:SF8">
    <property type="entry name" value="DIACETYLCHITOBIOSE UPTAKE SYSTEM PERMEASE PROTEIN DASB"/>
    <property type="match status" value="1"/>
</dbReference>
<feature type="transmembrane region" description="Helical" evidence="7">
    <location>
        <begin position="115"/>
        <end position="133"/>
    </location>
</feature>
<keyword evidence="9" id="KW-1185">Reference proteome</keyword>
<dbReference type="AlphaFoldDB" id="A0A7Y9IAW4"/>
<feature type="transmembrane region" description="Helical" evidence="7">
    <location>
        <begin position="394"/>
        <end position="411"/>
    </location>
</feature>
<dbReference type="Gene3D" id="1.10.3720.10">
    <property type="entry name" value="MetI-like"/>
    <property type="match status" value="1"/>
</dbReference>
<evidence type="ECO:0000256" key="7">
    <source>
        <dbReference type="SAM" id="Phobius"/>
    </source>
</evidence>
<proteinExistence type="predicted"/>
<evidence type="ECO:0000256" key="4">
    <source>
        <dbReference type="ARBA" id="ARBA00022692"/>
    </source>
</evidence>
<dbReference type="SUPFAM" id="SSF161098">
    <property type="entry name" value="MetI-like"/>
    <property type="match status" value="1"/>
</dbReference>
<organism evidence="8 9">
    <name type="scientific">Microlunatus parietis</name>
    <dbReference type="NCBI Taxonomy" id="682979"/>
    <lineage>
        <taxon>Bacteria</taxon>
        <taxon>Bacillati</taxon>
        <taxon>Actinomycetota</taxon>
        <taxon>Actinomycetes</taxon>
        <taxon>Propionibacteriales</taxon>
        <taxon>Propionibacteriaceae</taxon>
        <taxon>Microlunatus</taxon>
    </lineage>
</organism>
<evidence type="ECO:0000256" key="6">
    <source>
        <dbReference type="ARBA" id="ARBA00023136"/>
    </source>
</evidence>
<feature type="transmembrane region" description="Helical" evidence="7">
    <location>
        <begin position="354"/>
        <end position="374"/>
    </location>
</feature>
<feature type="transmembrane region" description="Helical" evidence="7">
    <location>
        <begin position="489"/>
        <end position="507"/>
    </location>
</feature>
<name>A0A7Y9IAW4_9ACTN</name>
<dbReference type="RefSeq" id="WP_179754720.1">
    <property type="nucleotide sequence ID" value="NZ_JACCBU010000001.1"/>
</dbReference>
<dbReference type="Proteomes" id="UP000569914">
    <property type="component" value="Unassembled WGS sequence"/>
</dbReference>
<feature type="transmembrane region" description="Helical" evidence="7">
    <location>
        <begin position="423"/>
        <end position="442"/>
    </location>
</feature>
<keyword evidence="6 7" id="KW-0472">Membrane</keyword>
<keyword evidence="8" id="KW-0762">Sugar transport</keyword>
<evidence type="ECO:0000256" key="5">
    <source>
        <dbReference type="ARBA" id="ARBA00022989"/>
    </source>
</evidence>
<accession>A0A7Y9IAW4</accession>
<comment type="subcellular location">
    <subcellularLocation>
        <location evidence="1">Cell membrane</location>
        <topology evidence="1">Multi-pass membrane protein</topology>
    </subcellularLocation>
</comment>
<feature type="transmembrane region" description="Helical" evidence="7">
    <location>
        <begin position="18"/>
        <end position="37"/>
    </location>
</feature>
<evidence type="ECO:0000256" key="2">
    <source>
        <dbReference type="ARBA" id="ARBA00022448"/>
    </source>
</evidence>
<keyword evidence="2" id="KW-0813">Transport</keyword>
<feature type="transmembrane region" description="Helical" evidence="7">
    <location>
        <begin position="321"/>
        <end position="342"/>
    </location>
</feature>